<dbReference type="InterPro" id="IPR003439">
    <property type="entry name" value="ABC_transporter-like_ATP-bd"/>
</dbReference>
<dbReference type="Pfam" id="PF00005">
    <property type="entry name" value="ABC_tran"/>
    <property type="match status" value="1"/>
</dbReference>
<name>A0AB74N897_LISMN</name>
<dbReference type="EMBL" id="VTIK01000036">
    <property type="protein sequence ID" value="TYU48762.1"/>
    <property type="molecule type" value="Genomic_DNA"/>
</dbReference>
<evidence type="ECO:0000259" key="1">
    <source>
        <dbReference type="Pfam" id="PF00005"/>
    </source>
</evidence>
<dbReference type="GO" id="GO:0005524">
    <property type="term" value="F:ATP binding"/>
    <property type="evidence" value="ECO:0007669"/>
    <property type="project" value="UniProtKB-KW"/>
</dbReference>
<feature type="non-terminal residue" evidence="2">
    <location>
        <position position="145"/>
    </location>
</feature>
<evidence type="ECO:0000313" key="2">
    <source>
        <dbReference type="EMBL" id="TYU48762.1"/>
    </source>
</evidence>
<protein>
    <submittedName>
        <fullName evidence="2">ATP-binding cassette domain-containing protein</fullName>
    </submittedName>
</protein>
<evidence type="ECO:0000313" key="3">
    <source>
        <dbReference type="Proteomes" id="UP000322220"/>
    </source>
</evidence>
<gene>
    <name evidence="2" type="ORF">FZW98_14930</name>
</gene>
<keyword evidence="2" id="KW-0547">Nucleotide-binding</keyword>
<dbReference type="Gene3D" id="3.40.50.300">
    <property type="entry name" value="P-loop containing nucleotide triphosphate hydrolases"/>
    <property type="match status" value="1"/>
</dbReference>
<keyword evidence="2" id="KW-0067">ATP-binding</keyword>
<dbReference type="GO" id="GO:0016887">
    <property type="term" value="F:ATP hydrolysis activity"/>
    <property type="evidence" value="ECO:0007669"/>
    <property type="project" value="InterPro"/>
</dbReference>
<dbReference type="AlphaFoldDB" id="A0AB74N897"/>
<accession>A0AB74N897</accession>
<sequence length="145" mass="16944">MRDIVSFSKRYDIGRAIYFCIIVCFLFNKYSEWEKVLVSYHRIKSIFETTQIEVDKDDAIELIDEIKSIDLIDFSLYQSENVLLENVDLRIDFSQKNILIQGDSGVGKSSLVHCFNKFNDSYKGEILINTDNIKKISISEIRKKI</sequence>
<organism evidence="2 3">
    <name type="scientific">Listeria monocytogenes</name>
    <dbReference type="NCBI Taxonomy" id="1639"/>
    <lineage>
        <taxon>Bacteria</taxon>
        <taxon>Bacillati</taxon>
        <taxon>Bacillota</taxon>
        <taxon>Bacilli</taxon>
        <taxon>Bacillales</taxon>
        <taxon>Listeriaceae</taxon>
        <taxon>Listeria</taxon>
    </lineage>
</organism>
<dbReference type="InterPro" id="IPR027417">
    <property type="entry name" value="P-loop_NTPase"/>
</dbReference>
<dbReference type="Proteomes" id="UP000322220">
    <property type="component" value="Unassembled WGS sequence"/>
</dbReference>
<dbReference type="SUPFAM" id="SSF52540">
    <property type="entry name" value="P-loop containing nucleoside triphosphate hydrolases"/>
    <property type="match status" value="1"/>
</dbReference>
<proteinExistence type="predicted"/>
<comment type="caution">
    <text evidence="2">The sequence shown here is derived from an EMBL/GenBank/DDBJ whole genome shotgun (WGS) entry which is preliminary data.</text>
</comment>
<reference evidence="2 3" key="1">
    <citation type="submission" date="2019-08" db="EMBL/GenBank/DDBJ databases">
        <title>Soil Listeria distribution.</title>
        <authorList>
            <person name="Liao J."/>
        </authorList>
    </citation>
    <scope>NUCLEOTIDE SEQUENCE [LARGE SCALE GENOMIC DNA]</scope>
    <source>
        <strain evidence="2 3">IN-RH-2-BL1</strain>
    </source>
</reference>
<feature type="domain" description="ABC transporter" evidence="1">
    <location>
        <begin position="85"/>
        <end position="145"/>
    </location>
</feature>